<dbReference type="STRING" id="169760.PSTEL_04115"/>
<sequence length="144" mass="16011">MTEPDVRRLDRYVLVATSTIEIRVDIGDDGVALNAPAVAGSFFIALSINSKTRLPISQPDLSPLSLPCPLRYPRILVNIHFIGDRSIGGPETEEEWHDAIKQMKDSLGLNIEHCLRDRMVDLFIHVNELNPEPARRNSAAAVES</sequence>
<name>A0A089LLM5_9BACL</name>
<organism evidence="1 2">
    <name type="scientific">Paenibacillus stellifer</name>
    <dbReference type="NCBI Taxonomy" id="169760"/>
    <lineage>
        <taxon>Bacteria</taxon>
        <taxon>Bacillati</taxon>
        <taxon>Bacillota</taxon>
        <taxon>Bacilli</taxon>
        <taxon>Bacillales</taxon>
        <taxon>Paenibacillaceae</taxon>
        <taxon>Paenibacillus</taxon>
    </lineage>
</organism>
<dbReference type="HOGENOM" id="CLU_1794611_0_0_9"/>
<proteinExistence type="predicted"/>
<keyword evidence="2" id="KW-1185">Reference proteome</keyword>
<evidence type="ECO:0000313" key="2">
    <source>
        <dbReference type="Proteomes" id="UP000029507"/>
    </source>
</evidence>
<reference evidence="1 2" key="1">
    <citation type="submission" date="2014-08" db="EMBL/GenBank/DDBJ databases">
        <title>Comparative genomics of the Paenibacillus odorifer group.</title>
        <authorList>
            <person name="den Bakker H.C."/>
            <person name="Tsai Y.-C."/>
            <person name="Martin N."/>
            <person name="Korlach J."/>
            <person name="Wiedmann M."/>
        </authorList>
    </citation>
    <scope>NUCLEOTIDE SEQUENCE [LARGE SCALE GENOMIC DNA]</scope>
    <source>
        <strain evidence="1 2">DSM 14472</strain>
    </source>
</reference>
<dbReference type="Proteomes" id="UP000029507">
    <property type="component" value="Chromosome"/>
</dbReference>
<dbReference type="RefSeq" id="WP_038693615.1">
    <property type="nucleotide sequence ID" value="NZ_CP009286.1"/>
</dbReference>
<gene>
    <name evidence="1" type="ORF">PSTEL_04115</name>
</gene>
<evidence type="ECO:0000313" key="1">
    <source>
        <dbReference type="EMBL" id="AIQ62411.1"/>
    </source>
</evidence>
<dbReference type="AlphaFoldDB" id="A0A089LLM5"/>
<dbReference type="KEGG" id="pste:PSTEL_04115"/>
<dbReference type="OrthoDB" id="8446429at2"/>
<protein>
    <submittedName>
        <fullName evidence="1">Uncharacterized protein</fullName>
    </submittedName>
</protein>
<accession>A0A089LLM5</accession>
<dbReference type="EMBL" id="CP009286">
    <property type="protein sequence ID" value="AIQ62411.1"/>
    <property type="molecule type" value="Genomic_DNA"/>
</dbReference>